<dbReference type="InterPro" id="IPR029063">
    <property type="entry name" value="SAM-dependent_MTases_sf"/>
</dbReference>
<dbReference type="RefSeq" id="WP_303283055.1">
    <property type="nucleotide sequence ID" value="NZ_BAABCZ010000009.1"/>
</dbReference>
<dbReference type="PANTHER" id="PTHR44942:SF4">
    <property type="entry name" value="METHYLTRANSFERASE TYPE 11 DOMAIN-CONTAINING PROTEIN"/>
    <property type="match status" value="1"/>
</dbReference>
<keyword evidence="3" id="KW-0808">Transferase</keyword>
<reference evidence="5" key="1">
    <citation type="submission" date="2023-07" db="EMBL/GenBank/DDBJ databases">
        <title>Two novel species in the genus Flavivirga.</title>
        <authorList>
            <person name="Kwon K."/>
        </authorList>
    </citation>
    <scope>NUCLEOTIDE SEQUENCE</scope>
    <source>
        <strain evidence="5">KACC 14157</strain>
    </source>
</reference>
<sequence>MGAKYDNIGTNYNLTRKADKYLTEQLFDHLKPIKNGHYLDIGCGTGNYTHELHKRGFHFIGMDPSKQMLEKAKLRTNSIDWKIGSAESIDLPESSMDGIIGSLTIHHWTNLKVGFSELYRALKPNGRIVIFTSTPKQMKGYWLNHYFPKMLSDSIIQMPTLESVKTAMRDNRIEFLETVKYFIKPDLQDQFLYCGKQNPELYFNNQIRHGISSFSSLANRTEIEHGLSELRKDIDSGKINKIMTSYENDLGDYLYVIGKKPANNNA</sequence>
<keyword evidence="6" id="KW-1185">Reference proteome</keyword>
<dbReference type="CDD" id="cd02440">
    <property type="entry name" value="AdoMet_MTases"/>
    <property type="match status" value="1"/>
</dbReference>
<evidence type="ECO:0000259" key="4">
    <source>
        <dbReference type="Pfam" id="PF08241"/>
    </source>
</evidence>
<evidence type="ECO:0000256" key="1">
    <source>
        <dbReference type="ARBA" id="ARBA00008361"/>
    </source>
</evidence>
<dbReference type="Pfam" id="PF08241">
    <property type="entry name" value="Methyltransf_11"/>
    <property type="match status" value="1"/>
</dbReference>
<dbReference type="GO" id="GO:0008168">
    <property type="term" value="F:methyltransferase activity"/>
    <property type="evidence" value="ECO:0007669"/>
    <property type="project" value="UniProtKB-KW"/>
</dbReference>
<comment type="similarity">
    <text evidence="1">Belongs to the methyltransferase superfamily.</text>
</comment>
<dbReference type="SUPFAM" id="SSF53335">
    <property type="entry name" value="S-adenosyl-L-methionine-dependent methyltransferases"/>
    <property type="match status" value="1"/>
</dbReference>
<dbReference type="InterPro" id="IPR051052">
    <property type="entry name" value="Diverse_substrate_MTase"/>
</dbReference>
<evidence type="ECO:0000256" key="3">
    <source>
        <dbReference type="ARBA" id="ARBA00022679"/>
    </source>
</evidence>
<organism evidence="5 6">
    <name type="scientific">Flavivirga amylovorans</name>
    <dbReference type="NCBI Taxonomy" id="870486"/>
    <lineage>
        <taxon>Bacteria</taxon>
        <taxon>Pseudomonadati</taxon>
        <taxon>Bacteroidota</taxon>
        <taxon>Flavobacteriia</taxon>
        <taxon>Flavobacteriales</taxon>
        <taxon>Flavobacteriaceae</taxon>
        <taxon>Flavivirga</taxon>
    </lineage>
</organism>
<proteinExistence type="inferred from homology"/>
<evidence type="ECO:0000313" key="6">
    <source>
        <dbReference type="Proteomes" id="UP001176891"/>
    </source>
</evidence>
<dbReference type="InterPro" id="IPR013216">
    <property type="entry name" value="Methyltransf_11"/>
</dbReference>
<dbReference type="PANTHER" id="PTHR44942">
    <property type="entry name" value="METHYLTRANSF_11 DOMAIN-CONTAINING PROTEIN"/>
    <property type="match status" value="1"/>
</dbReference>
<accession>A0ABT8X3E1</accession>
<feature type="domain" description="Methyltransferase type 11" evidence="4">
    <location>
        <begin position="39"/>
        <end position="130"/>
    </location>
</feature>
<protein>
    <submittedName>
        <fullName evidence="5">Class I SAM-dependent methyltransferase</fullName>
    </submittedName>
</protein>
<dbReference type="EMBL" id="JAUOEM010000004">
    <property type="protein sequence ID" value="MDO5988439.1"/>
    <property type="molecule type" value="Genomic_DNA"/>
</dbReference>
<name>A0ABT8X3E1_9FLAO</name>
<keyword evidence="2 5" id="KW-0489">Methyltransferase</keyword>
<dbReference type="Proteomes" id="UP001176891">
    <property type="component" value="Unassembled WGS sequence"/>
</dbReference>
<dbReference type="Gene3D" id="3.40.50.150">
    <property type="entry name" value="Vaccinia Virus protein VP39"/>
    <property type="match status" value="1"/>
</dbReference>
<gene>
    <name evidence="5" type="ORF">Q4Q39_13585</name>
</gene>
<evidence type="ECO:0000256" key="2">
    <source>
        <dbReference type="ARBA" id="ARBA00022603"/>
    </source>
</evidence>
<comment type="caution">
    <text evidence="5">The sequence shown here is derived from an EMBL/GenBank/DDBJ whole genome shotgun (WGS) entry which is preliminary data.</text>
</comment>
<evidence type="ECO:0000313" key="5">
    <source>
        <dbReference type="EMBL" id="MDO5988439.1"/>
    </source>
</evidence>
<dbReference type="GO" id="GO:0032259">
    <property type="term" value="P:methylation"/>
    <property type="evidence" value="ECO:0007669"/>
    <property type="project" value="UniProtKB-KW"/>
</dbReference>